<feature type="transmembrane region" description="Helical" evidence="1">
    <location>
        <begin position="86"/>
        <end position="108"/>
    </location>
</feature>
<dbReference type="EMBL" id="LT607753">
    <property type="protein sequence ID" value="SCG44102.1"/>
    <property type="molecule type" value="Genomic_DNA"/>
</dbReference>
<reference evidence="3" key="1">
    <citation type="submission" date="2016-06" db="EMBL/GenBank/DDBJ databases">
        <authorList>
            <person name="Varghese N."/>
            <person name="Submissions Spin"/>
        </authorList>
    </citation>
    <scope>NUCLEOTIDE SEQUENCE [LARGE SCALE GENOMIC DNA]</scope>
    <source>
        <strain evidence="3">DSM 45161</strain>
    </source>
</reference>
<evidence type="ECO:0000256" key="1">
    <source>
        <dbReference type="SAM" id="Phobius"/>
    </source>
</evidence>
<feature type="transmembrane region" description="Helical" evidence="1">
    <location>
        <begin position="120"/>
        <end position="141"/>
    </location>
</feature>
<sequence length="147" mass="13715">MSSSVTRTAVRLVLTAGAAALLGGLGLAAPAAAHVAARPIAADAYTMSAGRLGSSVAAVLGLAGVIVAGLALARPTSRVGTGTGRGGAYLALAAGLVGLALGGLVVVTSDSGIGTGNGRGGAYVALVVGVVAVALGGLALTRSRRTG</sequence>
<keyword evidence="1" id="KW-0472">Membrane</keyword>
<keyword evidence="1" id="KW-0812">Transmembrane</keyword>
<dbReference type="InterPro" id="IPR045770">
    <property type="entry name" value="DUF6223"/>
</dbReference>
<protein>
    <submittedName>
        <fullName evidence="2">Uncharacterized protein</fullName>
    </submittedName>
</protein>
<accession>A0A1C5HDK5</accession>
<proteinExistence type="predicted"/>
<evidence type="ECO:0000313" key="2">
    <source>
        <dbReference type="EMBL" id="SCG44102.1"/>
    </source>
</evidence>
<gene>
    <name evidence="2" type="ORF">GA0070614_1171</name>
</gene>
<dbReference type="AlphaFoldDB" id="A0A1C5HDK5"/>
<organism evidence="2 3">
    <name type="scientific">Micromonospora coxensis</name>
    <dbReference type="NCBI Taxonomy" id="356852"/>
    <lineage>
        <taxon>Bacteria</taxon>
        <taxon>Bacillati</taxon>
        <taxon>Actinomycetota</taxon>
        <taxon>Actinomycetes</taxon>
        <taxon>Micromonosporales</taxon>
        <taxon>Micromonosporaceae</taxon>
        <taxon>Micromonospora</taxon>
    </lineage>
</organism>
<keyword evidence="3" id="KW-1185">Reference proteome</keyword>
<name>A0A1C5HDK5_9ACTN</name>
<dbReference type="Pfam" id="PF19733">
    <property type="entry name" value="DUF6223"/>
    <property type="match status" value="1"/>
</dbReference>
<feature type="transmembrane region" description="Helical" evidence="1">
    <location>
        <begin position="52"/>
        <end position="74"/>
    </location>
</feature>
<dbReference type="Proteomes" id="UP000198215">
    <property type="component" value="Chromosome I"/>
</dbReference>
<evidence type="ECO:0000313" key="3">
    <source>
        <dbReference type="Proteomes" id="UP000198215"/>
    </source>
</evidence>
<dbReference type="RefSeq" id="WP_088974990.1">
    <property type="nucleotide sequence ID" value="NZ_LT607753.1"/>
</dbReference>
<keyword evidence="1" id="KW-1133">Transmembrane helix</keyword>